<reference evidence="4" key="1">
    <citation type="submission" date="2023-10" db="EMBL/GenBank/DDBJ databases">
        <title>Genome assembly of Pristionchus species.</title>
        <authorList>
            <person name="Yoshida K."/>
            <person name="Sommer R.J."/>
        </authorList>
    </citation>
    <scope>NUCLEOTIDE SEQUENCE</scope>
    <source>
        <strain evidence="4">RS0144</strain>
    </source>
</reference>
<dbReference type="PANTHER" id="PTHR22947:SF39">
    <property type="entry name" value="MSP DOMAIN-CONTAINING PROTEIN"/>
    <property type="match status" value="1"/>
</dbReference>
<dbReference type="Gene3D" id="2.60.40.10">
    <property type="entry name" value="Immunoglobulins"/>
    <property type="match status" value="1"/>
</dbReference>
<gene>
    <name evidence="4" type="ORF">PENTCL1PPCAC_15225</name>
</gene>
<feature type="compositionally biased region" description="Low complexity" evidence="2">
    <location>
        <begin position="29"/>
        <end position="39"/>
    </location>
</feature>
<dbReference type="InterPro" id="IPR000535">
    <property type="entry name" value="MSP_dom"/>
</dbReference>
<keyword evidence="1" id="KW-0206">Cytoskeleton</keyword>
<feature type="compositionally biased region" description="Basic and acidic residues" evidence="2">
    <location>
        <begin position="151"/>
        <end position="166"/>
    </location>
</feature>
<evidence type="ECO:0000256" key="2">
    <source>
        <dbReference type="SAM" id="MobiDB-lite"/>
    </source>
</evidence>
<keyword evidence="1" id="KW-0963">Cytoplasm</keyword>
<dbReference type="SUPFAM" id="SSF49354">
    <property type="entry name" value="PapD-like"/>
    <property type="match status" value="1"/>
</dbReference>
<feature type="region of interest" description="Disordered" evidence="2">
    <location>
        <begin position="146"/>
        <end position="166"/>
    </location>
</feature>
<feature type="region of interest" description="Disordered" evidence="2">
    <location>
        <begin position="1"/>
        <end position="43"/>
    </location>
</feature>
<comment type="caution">
    <text evidence="4">The sequence shown here is derived from an EMBL/GenBank/DDBJ whole genome shotgun (WGS) entry which is preliminary data.</text>
</comment>
<dbReference type="PROSITE" id="PS50202">
    <property type="entry name" value="MSP"/>
    <property type="match status" value="1"/>
</dbReference>
<dbReference type="EMBL" id="BTSX01000004">
    <property type="protein sequence ID" value="GMS93050.1"/>
    <property type="molecule type" value="Genomic_DNA"/>
</dbReference>
<organism evidence="4 5">
    <name type="scientific">Pristionchus entomophagus</name>
    <dbReference type="NCBI Taxonomy" id="358040"/>
    <lineage>
        <taxon>Eukaryota</taxon>
        <taxon>Metazoa</taxon>
        <taxon>Ecdysozoa</taxon>
        <taxon>Nematoda</taxon>
        <taxon>Chromadorea</taxon>
        <taxon>Rhabditida</taxon>
        <taxon>Rhabditina</taxon>
        <taxon>Diplogasteromorpha</taxon>
        <taxon>Diplogasteroidea</taxon>
        <taxon>Neodiplogasteridae</taxon>
        <taxon>Pristionchus</taxon>
    </lineage>
</organism>
<dbReference type="InterPro" id="IPR013783">
    <property type="entry name" value="Ig-like_fold"/>
</dbReference>
<feature type="compositionally biased region" description="Basic and acidic residues" evidence="2">
    <location>
        <begin position="1"/>
        <end position="10"/>
    </location>
</feature>
<dbReference type="Proteomes" id="UP001432027">
    <property type="component" value="Unassembled WGS sequence"/>
</dbReference>
<sequence length="166" mass="19137">MEEKKKREMEEKEEEEKEIRVKTENNSEDTPSTSDSSDPIVIEPAEMTWGAPKGEKRRMRIVNNSNERMAIKMKCSDIHAYQFEPIFSFVGVRETAKIKVVRHGIMVKEDKAVIMMVPCKDSDQDPAAVFKATPFDQQEKRTIPFKVRPPIHNDGKLGTKEEPMEI</sequence>
<protein>
    <recommendedName>
        <fullName evidence="1">Major sperm protein</fullName>
    </recommendedName>
</protein>
<feature type="domain" description="MSP" evidence="3">
    <location>
        <begin position="39"/>
        <end position="148"/>
    </location>
</feature>
<evidence type="ECO:0000313" key="4">
    <source>
        <dbReference type="EMBL" id="GMS93050.1"/>
    </source>
</evidence>
<dbReference type="Pfam" id="PF00635">
    <property type="entry name" value="Motile_Sperm"/>
    <property type="match status" value="1"/>
</dbReference>
<dbReference type="AlphaFoldDB" id="A0AAV5TBV1"/>
<dbReference type="InterPro" id="IPR051774">
    <property type="entry name" value="Sperm-specific_class_P"/>
</dbReference>
<accession>A0AAV5TBV1</accession>
<dbReference type="PANTHER" id="PTHR22947">
    <property type="entry name" value="MAJOR SPERM PROTEIN"/>
    <property type="match status" value="1"/>
</dbReference>
<evidence type="ECO:0000259" key="3">
    <source>
        <dbReference type="PROSITE" id="PS50202"/>
    </source>
</evidence>
<dbReference type="InterPro" id="IPR008962">
    <property type="entry name" value="PapD-like_sf"/>
</dbReference>
<name>A0AAV5TBV1_9BILA</name>
<comment type="function">
    <text evidence="1">Central component in molecular interactions underlying sperm crawling. Forms an extensive filament system that extends from sperm villipoda, along the leading edge of the pseudopod.</text>
</comment>
<proteinExistence type="predicted"/>
<evidence type="ECO:0000256" key="1">
    <source>
        <dbReference type="RuleBase" id="RU003425"/>
    </source>
</evidence>
<keyword evidence="5" id="KW-1185">Reference proteome</keyword>
<evidence type="ECO:0000313" key="5">
    <source>
        <dbReference type="Proteomes" id="UP001432027"/>
    </source>
</evidence>